<dbReference type="PANTHER" id="PTHR37189:SF4">
    <property type="entry name" value="TRANSMEMBRANE PROTEIN"/>
    <property type="match status" value="1"/>
</dbReference>
<proteinExistence type="predicted"/>
<protein>
    <submittedName>
        <fullName evidence="2">Uncharacterized protein</fullName>
    </submittedName>
</protein>
<feature type="transmembrane region" description="Helical" evidence="1">
    <location>
        <begin position="53"/>
        <end position="75"/>
    </location>
</feature>
<gene>
    <name evidence="2" type="ORF">SADUNF_Sadunf16G0242900</name>
</gene>
<sequence length="206" mass="22130">MLNIGKQMGGLAASCSIAASKRCSHHCLEIARARQTRRPVWTGELKMVFLKEITLQATAIYVQFSIIIIMTIVNIQDSKARELRPSDHGLEFQTMPPTAVKFPPDMKQFFGASSAATSTSSSGVALPKAMNSNDTSWWGTVGAGGGGGDHVKHVLLVASLVCGVTGLGLLVTSALIFYFMRHRNQSSPSSTTDNNQRSIVVYAGKN</sequence>
<accession>A0A835JD10</accession>
<evidence type="ECO:0000313" key="3">
    <source>
        <dbReference type="Proteomes" id="UP000657918"/>
    </source>
</evidence>
<reference evidence="2 3" key="1">
    <citation type="submission" date="2020-10" db="EMBL/GenBank/DDBJ databases">
        <title>Plant Genome Project.</title>
        <authorList>
            <person name="Zhang R.-G."/>
        </authorList>
    </citation>
    <scope>NUCLEOTIDE SEQUENCE [LARGE SCALE GENOMIC DNA]</scope>
    <source>
        <strain evidence="2">FAFU-HL-1</strain>
        <tissue evidence="2">Leaf</tissue>
    </source>
</reference>
<dbReference type="OrthoDB" id="1107534at2759"/>
<name>A0A835JD10_9ROSI</name>
<dbReference type="Proteomes" id="UP000657918">
    <property type="component" value="Chromosome 16"/>
</dbReference>
<feature type="transmembrane region" description="Helical" evidence="1">
    <location>
        <begin position="154"/>
        <end position="180"/>
    </location>
</feature>
<dbReference type="EMBL" id="JADGMS010000016">
    <property type="protein sequence ID" value="KAF9666573.1"/>
    <property type="molecule type" value="Genomic_DNA"/>
</dbReference>
<keyword evidence="1" id="KW-0472">Membrane</keyword>
<evidence type="ECO:0000313" key="2">
    <source>
        <dbReference type="EMBL" id="KAF9666573.1"/>
    </source>
</evidence>
<keyword evidence="1" id="KW-1133">Transmembrane helix</keyword>
<keyword evidence="3" id="KW-1185">Reference proteome</keyword>
<evidence type="ECO:0000256" key="1">
    <source>
        <dbReference type="SAM" id="Phobius"/>
    </source>
</evidence>
<comment type="caution">
    <text evidence="2">The sequence shown here is derived from an EMBL/GenBank/DDBJ whole genome shotgun (WGS) entry which is preliminary data.</text>
</comment>
<dbReference type="AlphaFoldDB" id="A0A835JD10"/>
<organism evidence="2 3">
    <name type="scientific">Salix dunnii</name>
    <dbReference type="NCBI Taxonomy" id="1413687"/>
    <lineage>
        <taxon>Eukaryota</taxon>
        <taxon>Viridiplantae</taxon>
        <taxon>Streptophyta</taxon>
        <taxon>Embryophyta</taxon>
        <taxon>Tracheophyta</taxon>
        <taxon>Spermatophyta</taxon>
        <taxon>Magnoliopsida</taxon>
        <taxon>eudicotyledons</taxon>
        <taxon>Gunneridae</taxon>
        <taxon>Pentapetalae</taxon>
        <taxon>rosids</taxon>
        <taxon>fabids</taxon>
        <taxon>Malpighiales</taxon>
        <taxon>Salicaceae</taxon>
        <taxon>Saliceae</taxon>
        <taxon>Salix</taxon>
    </lineage>
</organism>
<keyword evidence="1" id="KW-0812">Transmembrane</keyword>
<dbReference type="PANTHER" id="PTHR37189">
    <property type="entry name" value="CONCANAVALIN A-LIKE LECTIN/GLUCANASE DOMAIN-CONTAINING PROTEIN-RELATED"/>
    <property type="match status" value="1"/>
</dbReference>